<protein>
    <submittedName>
        <fullName evidence="1">Uncharacterized protein</fullName>
    </submittedName>
</protein>
<dbReference type="Proteomes" id="UP000030460">
    <property type="component" value="Unassembled WGS sequence"/>
</dbReference>
<dbReference type="RefSeq" id="WP_152617364.1">
    <property type="nucleotide sequence ID" value="NZ_CADFGF010000025.1"/>
</dbReference>
<accession>A0A8T6ZBA8</accession>
<dbReference type="EMBL" id="JTDB02000003">
    <property type="protein sequence ID" value="NLP62031.1"/>
    <property type="molecule type" value="Genomic_DNA"/>
</dbReference>
<reference evidence="1" key="2">
    <citation type="submission" date="2020-04" db="EMBL/GenBank/DDBJ databases">
        <authorList>
            <person name="Alexandrino P."/>
            <person name="Mendonca T."/>
            <person name="Guaman L."/>
            <person name="Cherix J."/>
            <person name="Lozano-Sakalauskas G."/>
            <person name="Fujita A."/>
            <person name="Filho E.R."/>
            <person name="Long P."/>
            <person name="Padilla G."/>
            <person name="Taciro M.K."/>
            <person name="Gomez J.G."/>
            <person name="Silva L.F."/>
            <person name="Torres M."/>
        </authorList>
    </citation>
    <scope>NUCLEOTIDE SEQUENCE</scope>
    <source>
        <strain evidence="1">LMG 19450</strain>
    </source>
</reference>
<gene>
    <name evidence="1" type="ORF">NH14_012770</name>
</gene>
<evidence type="ECO:0000313" key="2">
    <source>
        <dbReference type="Proteomes" id="UP000030460"/>
    </source>
</evidence>
<sequence>MRRNFSDAGRVNRMRSVNNIRTFIQFTMGFLNLFKSRYISLFIVKRLADLQLIPKNKVVTPEKSDATERSNFTSSE</sequence>
<dbReference type="AlphaFoldDB" id="A0A8T6ZBA8"/>
<keyword evidence="2" id="KW-1185">Reference proteome</keyword>
<evidence type="ECO:0000313" key="1">
    <source>
        <dbReference type="EMBL" id="NLP62031.1"/>
    </source>
</evidence>
<organism evidence="1 2">
    <name type="scientific">Paraburkholderia sacchari</name>
    <dbReference type="NCBI Taxonomy" id="159450"/>
    <lineage>
        <taxon>Bacteria</taxon>
        <taxon>Pseudomonadati</taxon>
        <taxon>Pseudomonadota</taxon>
        <taxon>Betaproteobacteria</taxon>
        <taxon>Burkholderiales</taxon>
        <taxon>Burkholderiaceae</taxon>
        <taxon>Paraburkholderia</taxon>
    </lineage>
</organism>
<comment type="caution">
    <text evidence="1">The sequence shown here is derived from an EMBL/GenBank/DDBJ whole genome shotgun (WGS) entry which is preliminary data.</text>
</comment>
<proteinExistence type="predicted"/>
<name>A0A8T6ZBA8_9BURK</name>
<reference evidence="1" key="1">
    <citation type="journal article" date="2015" name="Genome Announc.">
        <title>Draft Genome Sequence of the Polyhydroxyalkanoate-Producing Bacterium Burkholderia sacchari LMG 19450 Isolated from Brazilian Sugarcane Plantation Soil.</title>
        <authorList>
            <person name="Alexandrino P.M."/>
            <person name="Mendonca T.T."/>
            <person name="Guaman Bautista L.P."/>
            <person name="Cherix J."/>
            <person name="Lozano-Sakalauskas G.C."/>
            <person name="Fujita A."/>
            <person name="Ramos Filho E."/>
            <person name="Long P."/>
            <person name="Padilla G."/>
            <person name="Taciro M.K."/>
            <person name="Gomez J.G."/>
            <person name="Silva L.F."/>
        </authorList>
    </citation>
    <scope>NUCLEOTIDE SEQUENCE</scope>
    <source>
        <strain evidence="1">LMG 19450</strain>
    </source>
</reference>